<comment type="caution">
    <text evidence="1">The sequence shown here is derived from an EMBL/GenBank/DDBJ whole genome shotgun (WGS) entry which is preliminary data.</text>
</comment>
<accession>A0ABW1GKT9</accession>
<dbReference type="EMBL" id="JBHSPU010000013">
    <property type="protein sequence ID" value="MFC5914487.1"/>
    <property type="molecule type" value="Genomic_DNA"/>
</dbReference>
<sequence>MPHHTPDTPVPDQVRQATRTLADLDAYLRTNPSADKVVPLLVPLLDEDSGAPIVLGGILRSTALLFSQQAARPMADETRQFIDGLREAAQEITDWHVLHWDVQRLIAMPGEFAIPAPEDQ</sequence>
<reference evidence="2" key="1">
    <citation type="journal article" date="2019" name="Int. J. Syst. Evol. Microbiol.">
        <title>The Global Catalogue of Microorganisms (GCM) 10K type strain sequencing project: providing services to taxonomists for standard genome sequencing and annotation.</title>
        <authorList>
            <consortium name="The Broad Institute Genomics Platform"/>
            <consortium name="The Broad Institute Genome Sequencing Center for Infectious Disease"/>
            <person name="Wu L."/>
            <person name="Ma J."/>
        </authorList>
    </citation>
    <scope>NUCLEOTIDE SEQUENCE [LARGE SCALE GENOMIC DNA]</scope>
    <source>
        <strain evidence="2">JCM 4147</strain>
    </source>
</reference>
<gene>
    <name evidence="1" type="ORF">ACFP1B_13745</name>
</gene>
<dbReference type="Proteomes" id="UP001596200">
    <property type="component" value="Unassembled WGS sequence"/>
</dbReference>
<proteinExistence type="predicted"/>
<keyword evidence="2" id="KW-1185">Reference proteome</keyword>
<evidence type="ECO:0000313" key="2">
    <source>
        <dbReference type="Proteomes" id="UP001596200"/>
    </source>
</evidence>
<evidence type="ECO:0000313" key="1">
    <source>
        <dbReference type="EMBL" id="MFC5914487.1"/>
    </source>
</evidence>
<organism evidence="1 2">
    <name type="scientific">Streptomyces pulveraceus</name>
    <dbReference type="NCBI Taxonomy" id="68258"/>
    <lineage>
        <taxon>Bacteria</taxon>
        <taxon>Bacillati</taxon>
        <taxon>Actinomycetota</taxon>
        <taxon>Actinomycetes</taxon>
        <taxon>Kitasatosporales</taxon>
        <taxon>Streptomycetaceae</taxon>
        <taxon>Streptomyces</taxon>
    </lineage>
</organism>
<protein>
    <submittedName>
        <fullName evidence="1">Uncharacterized protein</fullName>
    </submittedName>
</protein>
<dbReference type="RefSeq" id="WP_344514766.1">
    <property type="nucleotide sequence ID" value="NZ_BAAATU010000031.1"/>
</dbReference>
<name>A0ABW1GKT9_9ACTN</name>